<name>A0A7R9CCS6_TIMCR</name>
<reference evidence="1" key="1">
    <citation type="submission" date="2020-11" db="EMBL/GenBank/DDBJ databases">
        <authorList>
            <person name="Tran Van P."/>
        </authorList>
    </citation>
    <scope>NUCLEOTIDE SEQUENCE</scope>
</reference>
<accession>A0A7R9CCS6</accession>
<dbReference type="EMBL" id="OC316625">
    <property type="protein sequence ID" value="CAD7393020.1"/>
    <property type="molecule type" value="Genomic_DNA"/>
</dbReference>
<organism evidence="1">
    <name type="scientific">Timema cristinae</name>
    <name type="common">Walking stick</name>
    <dbReference type="NCBI Taxonomy" id="61476"/>
    <lineage>
        <taxon>Eukaryota</taxon>
        <taxon>Metazoa</taxon>
        <taxon>Ecdysozoa</taxon>
        <taxon>Arthropoda</taxon>
        <taxon>Hexapoda</taxon>
        <taxon>Insecta</taxon>
        <taxon>Pterygota</taxon>
        <taxon>Neoptera</taxon>
        <taxon>Polyneoptera</taxon>
        <taxon>Phasmatodea</taxon>
        <taxon>Timematodea</taxon>
        <taxon>Timematoidea</taxon>
        <taxon>Timematidae</taxon>
        <taxon>Timema</taxon>
    </lineage>
</organism>
<evidence type="ECO:0000313" key="1">
    <source>
        <dbReference type="EMBL" id="CAD7393020.1"/>
    </source>
</evidence>
<gene>
    <name evidence="1" type="ORF">TCEB3V08_LOCUS1020</name>
</gene>
<dbReference type="AlphaFoldDB" id="A0A7R9CCS6"/>
<protein>
    <submittedName>
        <fullName evidence="1">Uncharacterized protein</fullName>
    </submittedName>
</protein>
<sequence length="189" mass="21045">MIPDVCLLAAEERDDKRLSLHFPEQVHGIHGEEDASPPCELELYPPGGDDRVGVSLRDAELRTLEKSHPRAQGIVEGRLALLGLEHETFQPQFQQEQMKARAVTAWRHSGDHAKEHKLTDLSSVCEMIASSRFQIAFSCKFRRSPHTHLSCQSGTCPSQGKHEQVACMSVSYLAQASSVYERLIPGTSK</sequence>
<proteinExistence type="predicted"/>